<sequence length="95" mass="10813">MDGTVGHKIGYPKLGIPLPKINSGGIRLVWICSVDLLWRTWGCPFMNPNCFREIMLAHLATLHRLRRPSRYSAHKSDRKFCVAKSPCSIFVTKDT</sequence>
<organism evidence="1 2">
    <name type="scientific">Nesidiocoris tenuis</name>
    <dbReference type="NCBI Taxonomy" id="355587"/>
    <lineage>
        <taxon>Eukaryota</taxon>
        <taxon>Metazoa</taxon>
        <taxon>Ecdysozoa</taxon>
        <taxon>Arthropoda</taxon>
        <taxon>Hexapoda</taxon>
        <taxon>Insecta</taxon>
        <taxon>Pterygota</taxon>
        <taxon>Neoptera</taxon>
        <taxon>Paraneoptera</taxon>
        <taxon>Hemiptera</taxon>
        <taxon>Heteroptera</taxon>
        <taxon>Panheteroptera</taxon>
        <taxon>Cimicomorpha</taxon>
        <taxon>Miridae</taxon>
        <taxon>Dicyphina</taxon>
        <taxon>Nesidiocoris</taxon>
    </lineage>
</organism>
<gene>
    <name evidence="1" type="ORF">NTJ_01205</name>
</gene>
<evidence type="ECO:0000313" key="1">
    <source>
        <dbReference type="EMBL" id="BES88399.1"/>
    </source>
</evidence>
<name>A0ABN7AAU5_9HEMI</name>
<dbReference type="EMBL" id="AP028909">
    <property type="protein sequence ID" value="BES88399.1"/>
    <property type="molecule type" value="Genomic_DNA"/>
</dbReference>
<dbReference type="Proteomes" id="UP001307889">
    <property type="component" value="Chromosome 1"/>
</dbReference>
<proteinExistence type="predicted"/>
<accession>A0ABN7AAU5</accession>
<keyword evidence="2" id="KW-1185">Reference proteome</keyword>
<reference evidence="1 2" key="1">
    <citation type="submission" date="2023-09" db="EMBL/GenBank/DDBJ databases">
        <title>Nesidiocoris tenuis whole genome shotgun sequence.</title>
        <authorList>
            <person name="Shibata T."/>
            <person name="Shimoda M."/>
            <person name="Kobayashi T."/>
            <person name="Uehara T."/>
        </authorList>
    </citation>
    <scope>NUCLEOTIDE SEQUENCE [LARGE SCALE GENOMIC DNA]</scope>
    <source>
        <strain evidence="1 2">Japan</strain>
    </source>
</reference>
<evidence type="ECO:0000313" key="2">
    <source>
        <dbReference type="Proteomes" id="UP001307889"/>
    </source>
</evidence>
<protein>
    <submittedName>
        <fullName evidence="1">Uncharacterized protein</fullName>
    </submittedName>
</protein>